<reference evidence="2 3" key="1">
    <citation type="journal article" date="2012" name="J. Bacteriol.">
        <title>Draft Genome Sequence of Novosphingobium nitrogenifigens Y88T.</title>
        <authorList>
            <person name="Strabala T.J."/>
            <person name="Macdonald L."/>
            <person name="Liu V."/>
            <person name="Smit A.M."/>
        </authorList>
    </citation>
    <scope>NUCLEOTIDE SEQUENCE [LARGE SCALE GENOMIC DNA]</scope>
    <source>
        <strain evidence="2 3">DSM 19370</strain>
    </source>
</reference>
<dbReference type="InParanoid" id="F1ZDD9"/>
<dbReference type="RefSeq" id="WP_008071457.1">
    <property type="nucleotide sequence ID" value="NZ_AQWK01000004.1"/>
</dbReference>
<comment type="caution">
    <text evidence="2">The sequence shown here is derived from an EMBL/GenBank/DDBJ whole genome shotgun (WGS) entry which is preliminary data.</text>
</comment>
<evidence type="ECO:0000313" key="2">
    <source>
        <dbReference type="EMBL" id="EGD57419.1"/>
    </source>
</evidence>
<evidence type="ECO:0000256" key="1">
    <source>
        <dbReference type="SAM" id="SignalP"/>
    </source>
</evidence>
<proteinExistence type="predicted"/>
<evidence type="ECO:0000313" key="3">
    <source>
        <dbReference type="Proteomes" id="UP000004728"/>
    </source>
</evidence>
<keyword evidence="3" id="KW-1185">Reference proteome</keyword>
<sequence>MSRNRSETMWKPGLQSLACAALCLGAMPLAAVAQTAPASSHIPEGSVGGMGDINLYPKRVVIDSRARVASVGVYNRTANSGDYDIVISDMMMTPDGRLVELASVDDKDPTRARVKAASQMVRWSPHRFTLGGNEMQNVRLMAHTLEDLPAGEYRTHLSVIAVPPGNDGLTIDEAATGDAPSGGIGVRITPRFGISIPVIVRVGETTLTAGLKDLNLRTAPTGQKVIALTITRSGNRSAFGDIVVTAPGSSKPVASVKGVGIYTEVDARTVLLPVDPALDPRLTAKGAKLTVTYTDDDYAPGKMLAREDFVVP</sequence>
<dbReference type="AlphaFoldDB" id="F1ZDD9"/>
<name>F1ZDD9_9SPHN</name>
<feature type="chain" id="PRO_5003272852" description="Pili assembly chaperone N-terminal domain-containing protein" evidence="1">
    <location>
        <begin position="34"/>
        <end position="312"/>
    </location>
</feature>
<dbReference type="HOGENOM" id="CLU_079620_0_0_5"/>
<dbReference type="OrthoDB" id="6658153at2"/>
<accession>F1ZDD9</accession>
<keyword evidence="1" id="KW-0732">Signal</keyword>
<dbReference type="eggNOG" id="COG3121">
    <property type="taxonomic scope" value="Bacteria"/>
</dbReference>
<organism evidence="2 3">
    <name type="scientific">Novosphingobium nitrogenifigens DSM 19370</name>
    <dbReference type="NCBI Taxonomy" id="983920"/>
    <lineage>
        <taxon>Bacteria</taxon>
        <taxon>Pseudomonadati</taxon>
        <taxon>Pseudomonadota</taxon>
        <taxon>Alphaproteobacteria</taxon>
        <taxon>Sphingomonadales</taxon>
        <taxon>Sphingomonadaceae</taxon>
        <taxon>Novosphingobium</taxon>
    </lineage>
</organism>
<dbReference type="Proteomes" id="UP000004728">
    <property type="component" value="Unassembled WGS sequence"/>
</dbReference>
<dbReference type="EMBL" id="AEWJ01000065">
    <property type="protein sequence ID" value="EGD57419.1"/>
    <property type="molecule type" value="Genomic_DNA"/>
</dbReference>
<dbReference type="STRING" id="983920.Y88_3729"/>
<gene>
    <name evidence="2" type="ORF">Y88_3729</name>
</gene>
<protein>
    <recommendedName>
        <fullName evidence="4">Pili assembly chaperone N-terminal domain-containing protein</fullName>
    </recommendedName>
</protein>
<feature type="signal peptide" evidence="1">
    <location>
        <begin position="1"/>
        <end position="33"/>
    </location>
</feature>
<evidence type="ECO:0008006" key="4">
    <source>
        <dbReference type="Google" id="ProtNLM"/>
    </source>
</evidence>